<accession>A0A3G1TV89</accession>
<name>A0A3G1TV89_ENTFC</name>
<protein>
    <submittedName>
        <fullName evidence="1">Uncharacterized protein</fullName>
    </submittedName>
</protein>
<dbReference type="RefSeq" id="WP_238788609.1">
    <property type="nucleotide sequence ID" value="NZ_CAWPDR010000690.1"/>
</dbReference>
<keyword evidence="1" id="KW-0614">Plasmid</keyword>
<organism evidence="1">
    <name type="scientific">Enterococcus faecium</name>
    <name type="common">Streptococcus faecium</name>
    <dbReference type="NCBI Taxonomy" id="1352"/>
    <lineage>
        <taxon>Bacteria</taxon>
        <taxon>Bacillati</taxon>
        <taxon>Bacillota</taxon>
        <taxon>Bacilli</taxon>
        <taxon>Lactobacillales</taxon>
        <taxon>Enterococcaceae</taxon>
        <taxon>Enterococcus</taxon>
    </lineage>
</organism>
<reference evidence="1" key="1">
    <citation type="submission" date="2017-11" db="EMBL/GenBank/DDBJ databases">
        <title>The Silenced vanM Gene Cluster on Plasmid was Prevalent in Clinical Isolates of Enterococci from Hangzhou, China.</title>
        <authorList>
            <person name="Sun L."/>
            <person name="Qu T."/>
            <person name="Chen Y."/>
            <person name="Fu Y."/>
            <person name="Yang Q."/>
            <person name="Yu Y."/>
        </authorList>
    </citation>
    <scope>NUCLEOTIDE SEQUENCE</scope>
    <source>
        <strain evidence="1">SRR6</strain>
        <plasmid evidence="1">pEMSRR6</plasmid>
    </source>
</reference>
<dbReference type="GeneID" id="66455780"/>
<sequence length="159" mass="19234">MIVDLKLCNRTYDPLLGWFFKEKQEQYKTQKVFVEEFSVINGEGIIELKLEEYSKRQQEILRAKHREEGEFIGTIAQRLELDLKLTNTVTIDTQWGNVYLHLFEDQNHNSLIWKTNKFLYYDEWDVGEIRKVKATIKAHDYYRDIKQTWIKNVKIQKNE</sequence>
<evidence type="ECO:0000313" key="1">
    <source>
        <dbReference type="EMBL" id="AYF52749.1"/>
    </source>
</evidence>
<dbReference type="EMBL" id="MG640601">
    <property type="protein sequence ID" value="AYF52749.1"/>
    <property type="molecule type" value="Genomic_DNA"/>
</dbReference>
<proteinExistence type="predicted"/>
<dbReference type="AlphaFoldDB" id="A0A3G1TV89"/>
<geneLocation type="plasmid" evidence="1">
    <name>pEMSRR6</name>
</geneLocation>